<name>A0A0F9UJV4_9ZZZZ</name>
<dbReference type="Gene3D" id="3.40.50.300">
    <property type="entry name" value="P-loop containing nucleotide triphosphate hydrolases"/>
    <property type="match status" value="2"/>
</dbReference>
<accession>A0A0F9UJV4</accession>
<dbReference type="EMBL" id="LAZR01000099">
    <property type="protein sequence ID" value="KKN91929.1"/>
    <property type="molecule type" value="Genomic_DNA"/>
</dbReference>
<dbReference type="Gene3D" id="1.10.10.160">
    <property type="match status" value="1"/>
</dbReference>
<dbReference type="Gene3D" id="1.10.10.990">
    <property type="match status" value="1"/>
</dbReference>
<organism evidence="11">
    <name type="scientific">marine sediment metagenome</name>
    <dbReference type="NCBI Taxonomy" id="412755"/>
    <lineage>
        <taxon>unclassified sequences</taxon>
        <taxon>metagenomes</taxon>
        <taxon>ecological metagenomes</taxon>
    </lineage>
</organism>
<evidence type="ECO:0000313" key="11">
    <source>
        <dbReference type="EMBL" id="KKN91929.1"/>
    </source>
</evidence>
<dbReference type="InterPro" id="IPR013986">
    <property type="entry name" value="DExx_box_DNA_helicase_dom_sf"/>
</dbReference>
<sequence length="1161" mass="130256">MQDAEPLVSGLMIIHGNRLESLRQLVVSWMGSYPLRPLENEVVLVQSNGIAQWLKQALAADVGEEQTGGCGIAAALDVQLPARFLWQAYRSVLGAEAVPTASPLDKAPLTWRLMRLLPALLGDANFAPLARFLADDDDCRKRYQLAERLADLFDQYQVYRADWLADWAAGRDQVRHALGGVSEMETADRWQPALWRALLEDVGQARLLDSRAGIHPRFVEALNVASFRPEGLPRRVVVFGISSFPAQYLEALAAIGRFSQVLLCVLNPCQHHWGDIVGDQDLLRHQYKRQQRRPGTPAQLDEYSLHQHAHPLLAAWGKQGRDYINLLDSHDDRASYEAQFTGINGGRIDLFDTPDARYLLGQLQDDILDLRPLAETRERWPAVEPVRDQSMRFHLAHSPQREVEILHDQLLGWFNDDSSLKPRDVIVMVPDVNAYAPHIQAVFSQYGLEDERFIPYTLADQGQRGIEPLLIALEHLLKLPDSRLPVSEVLDLLDVPALRQRFGISETDLPTLRRWIAGAGIRWGLDAAHRAEQGLPAGLGANTWRFGLRRMLLGYAVGSGERCDDIEPYDEIGGLDAALIGPLIDLLDTLDHATHQLSERAEVSIWGARFRSLLKNFFSAASERDERLITQLQEALDAWLELCESVALKDPLPLNVAREAWLDAVEQSQLSQRFLAGAVNFCTLMPMRAIPFRRICLLGMNDGDYPRAQPPLDFDLMARDYRPGDRSRREDDRYLLLEALLSARERLYISWVGRSIRDNTERPPSVLVGQLLDHLHAGWQTQGSASLLSAITTEHPLQPFSKSYFQQHSGLFSYAREWLPMHASPVQTQPDESLPALIPEAPIDIEALQRFLRNPVNHFFSGRLKVFLDERQQAAGDHEPFALDGLQNYQLSQTMLDLAHHFGPQEDIDTGLAELACRMQGQGYFPLAGFGELAQTQLVAPLGNQLRRFQAACSSWPELLDNPRALLGERAGLRLSSWLNGLRRGDDPEALALVRLMPGNILGKGGPRWRKLITDWCTHVAGSASGYRLHSVVVAGDATLHFRPLDIDQAQGFLDVWLQDWLVGLERPLPCMPETAFAWLKALQEKGEEKAFEEACKAYEGHWQSSGELGRSAVLQRQYPDFASLIQSGEFALFSDRLYAALPEAFAEGQIALLADTEESA</sequence>
<protein>
    <recommendedName>
        <fullName evidence="10">RecC C-terminal domain-containing protein</fullName>
    </recommendedName>
</protein>
<dbReference type="PANTHER" id="PTHR30591:SF1">
    <property type="entry name" value="RECBCD ENZYME SUBUNIT RECC"/>
    <property type="match status" value="1"/>
</dbReference>
<dbReference type="HAMAP" id="MF_01486">
    <property type="entry name" value="RecC"/>
    <property type="match status" value="1"/>
</dbReference>
<dbReference type="GO" id="GO:0005524">
    <property type="term" value="F:ATP binding"/>
    <property type="evidence" value="ECO:0007669"/>
    <property type="project" value="UniProtKB-KW"/>
</dbReference>
<dbReference type="GO" id="GO:0006310">
    <property type="term" value="P:DNA recombination"/>
    <property type="evidence" value="ECO:0007669"/>
    <property type="project" value="TreeGrafter"/>
</dbReference>
<dbReference type="GO" id="GO:0008854">
    <property type="term" value="F:exodeoxyribonuclease V activity"/>
    <property type="evidence" value="ECO:0007669"/>
    <property type="project" value="InterPro"/>
</dbReference>
<keyword evidence="1" id="KW-0540">Nuclease</keyword>
<dbReference type="Gene3D" id="3.40.50.10930">
    <property type="match status" value="1"/>
</dbReference>
<dbReference type="GO" id="GO:0009338">
    <property type="term" value="C:exodeoxyribonuclease V complex"/>
    <property type="evidence" value="ECO:0007669"/>
    <property type="project" value="InterPro"/>
</dbReference>
<keyword evidence="7" id="KW-0067">ATP-binding</keyword>
<dbReference type="PANTHER" id="PTHR30591">
    <property type="entry name" value="RECBCD ENZYME SUBUNIT RECC"/>
    <property type="match status" value="1"/>
</dbReference>
<dbReference type="GO" id="GO:0004386">
    <property type="term" value="F:helicase activity"/>
    <property type="evidence" value="ECO:0007669"/>
    <property type="project" value="UniProtKB-KW"/>
</dbReference>
<dbReference type="GO" id="GO:0006281">
    <property type="term" value="P:DNA repair"/>
    <property type="evidence" value="ECO:0007669"/>
    <property type="project" value="UniProtKB-KW"/>
</dbReference>
<evidence type="ECO:0000256" key="7">
    <source>
        <dbReference type="ARBA" id="ARBA00022840"/>
    </source>
</evidence>
<evidence type="ECO:0000256" key="3">
    <source>
        <dbReference type="ARBA" id="ARBA00022763"/>
    </source>
</evidence>
<keyword evidence="9" id="KW-0234">DNA repair</keyword>
<dbReference type="InterPro" id="IPR027417">
    <property type="entry name" value="P-loop_NTPase"/>
</dbReference>
<dbReference type="AlphaFoldDB" id="A0A0F9UJV4"/>
<evidence type="ECO:0000256" key="1">
    <source>
        <dbReference type="ARBA" id="ARBA00022722"/>
    </source>
</evidence>
<dbReference type="Pfam" id="PF17946">
    <property type="entry name" value="RecC_C"/>
    <property type="match status" value="1"/>
</dbReference>
<dbReference type="PIRSF" id="PIRSF000980">
    <property type="entry name" value="RecC"/>
    <property type="match status" value="1"/>
</dbReference>
<feature type="domain" description="RecC C-terminal" evidence="10">
    <location>
        <begin position="841"/>
        <end position="1083"/>
    </location>
</feature>
<dbReference type="NCBIfam" id="TIGR01450">
    <property type="entry name" value="recC"/>
    <property type="match status" value="1"/>
</dbReference>
<evidence type="ECO:0000256" key="8">
    <source>
        <dbReference type="ARBA" id="ARBA00023125"/>
    </source>
</evidence>
<dbReference type="InterPro" id="IPR006697">
    <property type="entry name" value="RecC"/>
</dbReference>
<dbReference type="SUPFAM" id="SSF52980">
    <property type="entry name" value="Restriction endonuclease-like"/>
    <property type="match status" value="1"/>
</dbReference>
<keyword evidence="5" id="KW-0347">Helicase</keyword>
<reference evidence="11" key="1">
    <citation type="journal article" date="2015" name="Nature">
        <title>Complex archaea that bridge the gap between prokaryotes and eukaryotes.</title>
        <authorList>
            <person name="Spang A."/>
            <person name="Saw J.H."/>
            <person name="Jorgensen S.L."/>
            <person name="Zaremba-Niedzwiedzka K."/>
            <person name="Martijn J."/>
            <person name="Lind A.E."/>
            <person name="van Eijk R."/>
            <person name="Schleper C."/>
            <person name="Guy L."/>
            <person name="Ettema T.J."/>
        </authorList>
    </citation>
    <scope>NUCLEOTIDE SEQUENCE</scope>
</reference>
<gene>
    <name evidence="11" type="ORF">LCGC14_0214040</name>
</gene>
<evidence type="ECO:0000259" key="10">
    <source>
        <dbReference type="Pfam" id="PF17946"/>
    </source>
</evidence>
<evidence type="ECO:0000256" key="5">
    <source>
        <dbReference type="ARBA" id="ARBA00022806"/>
    </source>
</evidence>
<evidence type="ECO:0000256" key="4">
    <source>
        <dbReference type="ARBA" id="ARBA00022801"/>
    </source>
</evidence>
<comment type="caution">
    <text evidence="11">The sequence shown here is derived from an EMBL/GenBank/DDBJ whole genome shotgun (WGS) entry which is preliminary data.</text>
</comment>
<evidence type="ECO:0000256" key="9">
    <source>
        <dbReference type="ARBA" id="ARBA00023204"/>
    </source>
</evidence>
<keyword evidence="3" id="KW-0227">DNA damage</keyword>
<dbReference type="InterPro" id="IPR011335">
    <property type="entry name" value="Restrct_endonuc-II-like"/>
</dbReference>
<keyword evidence="6" id="KW-0269">Exonuclease</keyword>
<proteinExistence type="inferred from homology"/>
<dbReference type="InterPro" id="IPR041500">
    <property type="entry name" value="RecC_C"/>
</dbReference>
<dbReference type="SUPFAM" id="SSF52540">
    <property type="entry name" value="P-loop containing nucleoside triphosphate hydrolases"/>
    <property type="match status" value="2"/>
</dbReference>
<keyword evidence="4" id="KW-0378">Hydrolase</keyword>
<dbReference type="GO" id="GO:0003677">
    <property type="term" value="F:DNA binding"/>
    <property type="evidence" value="ECO:0007669"/>
    <property type="project" value="UniProtKB-KW"/>
</dbReference>
<keyword evidence="8" id="KW-0238">DNA-binding</keyword>
<evidence type="ECO:0000256" key="2">
    <source>
        <dbReference type="ARBA" id="ARBA00022741"/>
    </source>
</evidence>
<evidence type="ECO:0000256" key="6">
    <source>
        <dbReference type="ARBA" id="ARBA00022839"/>
    </source>
</evidence>
<dbReference type="Pfam" id="PF04257">
    <property type="entry name" value="Exonuc_V_gamma"/>
    <property type="match status" value="1"/>
</dbReference>
<keyword evidence="2" id="KW-0547">Nucleotide-binding</keyword>